<keyword evidence="11" id="KW-1185">Reference proteome</keyword>
<accession>A0A423X5T4</accession>
<keyword evidence="5" id="KW-0843">Virulence</keyword>
<evidence type="ECO:0000313" key="11">
    <source>
        <dbReference type="Proteomes" id="UP000283895"/>
    </source>
</evidence>
<name>A0A423X5T4_9PEZI</name>
<evidence type="ECO:0000256" key="5">
    <source>
        <dbReference type="ARBA" id="ARBA00023026"/>
    </source>
</evidence>
<keyword evidence="4" id="KW-0560">Oxidoreductase</keyword>
<evidence type="ECO:0000256" key="2">
    <source>
        <dbReference type="ARBA" id="ARBA00022692"/>
    </source>
</evidence>
<comment type="subcellular location">
    <subcellularLocation>
        <location evidence="1">Membrane</location>
        <topology evidence="1">Single-pass membrane protein</topology>
    </subcellularLocation>
</comment>
<keyword evidence="6" id="KW-0472">Membrane</keyword>
<reference evidence="10 11" key="1">
    <citation type="submission" date="2015-09" db="EMBL/GenBank/DDBJ databases">
        <title>Host preference determinants of Valsa canker pathogens revealed by comparative genomics.</title>
        <authorList>
            <person name="Yin Z."/>
            <person name="Huang L."/>
        </authorList>
    </citation>
    <scope>NUCLEOTIDE SEQUENCE [LARGE SCALE GENOMIC DNA]</scope>
    <source>
        <strain evidence="10 11">03-1</strain>
    </source>
</reference>
<evidence type="ECO:0000256" key="3">
    <source>
        <dbReference type="ARBA" id="ARBA00022989"/>
    </source>
</evidence>
<keyword evidence="7" id="KW-0325">Glycoprotein</keyword>
<keyword evidence="2" id="KW-0812">Transmembrane</keyword>
<dbReference type="Pfam" id="PF06985">
    <property type="entry name" value="HET"/>
    <property type="match status" value="1"/>
</dbReference>
<evidence type="ECO:0000313" key="10">
    <source>
        <dbReference type="EMBL" id="ROW11338.1"/>
    </source>
</evidence>
<dbReference type="InterPro" id="IPR010730">
    <property type="entry name" value="HET"/>
</dbReference>
<evidence type="ECO:0000256" key="8">
    <source>
        <dbReference type="ARBA" id="ARBA00035112"/>
    </source>
</evidence>
<gene>
    <name evidence="10" type="ORF">VMCG_01226</name>
</gene>
<proteinExistence type="inferred from homology"/>
<protein>
    <recommendedName>
        <fullName evidence="9">Heterokaryon incompatibility domain-containing protein</fullName>
    </recommendedName>
</protein>
<dbReference type="GO" id="GO:0016491">
    <property type="term" value="F:oxidoreductase activity"/>
    <property type="evidence" value="ECO:0007669"/>
    <property type="project" value="UniProtKB-KW"/>
</dbReference>
<comment type="similarity">
    <text evidence="8">Belongs to the ustYa family.</text>
</comment>
<dbReference type="OrthoDB" id="20872at2759"/>
<dbReference type="STRING" id="356882.A0A423X5T4"/>
<dbReference type="InterPro" id="IPR021765">
    <property type="entry name" value="UstYa-like"/>
</dbReference>
<dbReference type="AlphaFoldDB" id="A0A423X5T4"/>
<evidence type="ECO:0000256" key="4">
    <source>
        <dbReference type="ARBA" id="ARBA00023002"/>
    </source>
</evidence>
<organism evidence="10 11">
    <name type="scientific">Cytospora schulzeri</name>
    <dbReference type="NCBI Taxonomy" id="448051"/>
    <lineage>
        <taxon>Eukaryota</taxon>
        <taxon>Fungi</taxon>
        <taxon>Dikarya</taxon>
        <taxon>Ascomycota</taxon>
        <taxon>Pezizomycotina</taxon>
        <taxon>Sordariomycetes</taxon>
        <taxon>Sordariomycetidae</taxon>
        <taxon>Diaporthales</taxon>
        <taxon>Cytosporaceae</taxon>
        <taxon>Cytospora</taxon>
    </lineage>
</organism>
<feature type="domain" description="Heterokaryon incompatibility" evidence="9">
    <location>
        <begin position="26"/>
        <end position="113"/>
    </location>
</feature>
<evidence type="ECO:0000256" key="7">
    <source>
        <dbReference type="ARBA" id="ARBA00023180"/>
    </source>
</evidence>
<comment type="caution">
    <text evidence="10">The sequence shown here is derived from an EMBL/GenBank/DDBJ whole genome shotgun (WGS) entry which is preliminary data.</text>
</comment>
<dbReference type="EMBL" id="LKEA01000002">
    <property type="protein sequence ID" value="ROW11338.1"/>
    <property type="molecule type" value="Genomic_DNA"/>
</dbReference>
<dbReference type="GO" id="GO:0043386">
    <property type="term" value="P:mycotoxin biosynthetic process"/>
    <property type="evidence" value="ECO:0007669"/>
    <property type="project" value="InterPro"/>
</dbReference>
<evidence type="ECO:0000259" key="9">
    <source>
        <dbReference type="Pfam" id="PF06985"/>
    </source>
</evidence>
<dbReference type="GO" id="GO:0016020">
    <property type="term" value="C:membrane"/>
    <property type="evidence" value="ECO:0007669"/>
    <property type="project" value="UniProtKB-SubCell"/>
</dbReference>
<sequence length="285" mass="32685">MTGTMWLINTCTLQLEFVPKAGSQPYAILSHTWEDEEVTFQEMANLEEAWKEKGFVKIKKTCELARRRDPPPLYAWVDTCCIDKKSSAELAEAINSMFAWYKKATVCFAFLSDLLAHKPVHPDPELPGCRWFTRGWALQELIAPEVVEFYDSEWHYHGTKSERREEIASITGVDVTVLRDSSSLHTISNGLRKGYWTVFNMAVAGEKLDPDDKDIPMMISPPHIRHCVDLLRLALMCQPDLTVEVKDDEAGGVHGFGETHQCIDWTNLTEWTTRWESWKRPTPLP</sequence>
<keyword evidence="3" id="KW-1133">Transmembrane helix</keyword>
<dbReference type="PANTHER" id="PTHR10622">
    <property type="entry name" value="HET DOMAIN-CONTAINING PROTEIN"/>
    <property type="match status" value="1"/>
</dbReference>
<dbReference type="PANTHER" id="PTHR10622:SF12">
    <property type="entry name" value="HET DOMAIN-CONTAINING PROTEIN"/>
    <property type="match status" value="1"/>
</dbReference>
<evidence type="ECO:0000256" key="1">
    <source>
        <dbReference type="ARBA" id="ARBA00004167"/>
    </source>
</evidence>
<dbReference type="Pfam" id="PF11807">
    <property type="entry name" value="UstYa"/>
    <property type="match status" value="1"/>
</dbReference>
<dbReference type="Proteomes" id="UP000283895">
    <property type="component" value="Unassembled WGS sequence"/>
</dbReference>
<evidence type="ECO:0000256" key="6">
    <source>
        <dbReference type="ARBA" id="ARBA00023136"/>
    </source>
</evidence>